<dbReference type="AlphaFoldDB" id="A0A109RCM2"/>
<dbReference type="InterPro" id="IPR014732">
    <property type="entry name" value="OMPdecase"/>
</dbReference>
<organism evidence="15 17">
    <name type="scientific">Aerococcus christensenii</name>
    <dbReference type="NCBI Taxonomy" id="87541"/>
    <lineage>
        <taxon>Bacteria</taxon>
        <taxon>Bacillati</taxon>
        <taxon>Bacillota</taxon>
        <taxon>Bacilli</taxon>
        <taxon>Lactobacillales</taxon>
        <taxon>Aerococcaceae</taxon>
        <taxon>Aerococcus</taxon>
    </lineage>
</organism>
<comment type="pathway">
    <text evidence="2 9 12">Pyrimidine metabolism; UMP biosynthesis via de novo pathway; UMP from orotate: step 2/2.</text>
</comment>
<evidence type="ECO:0000256" key="4">
    <source>
        <dbReference type="ARBA" id="ARBA00022793"/>
    </source>
</evidence>
<feature type="binding site" evidence="9 11">
    <location>
        <position position="188"/>
    </location>
    <ligand>
        <name>substrate</name>
    </ligand>
</feature>
<evidence type="ECO:0000313" key="17">
    <source>
        <dbReference type="Proteomes" id="UP000234775"/>
    </source>
</evidence>
<evidence type="ECO:0000259" key="13">
    <source>
        <dbReference type="SMART" id="SM00934"/>
    </source>
</evidence>
<dbReference type="NCBIfam" id="TIGR01740">
    <property type="entry name" value="pyrF"/>
    <property type="match status" value="1"/>
</dbReference>
<dbReference type="GO" id="GO:0005829">
    <property type="term" value="C:cytosol"/>
    <property type="evidence" value="ECO:0007669"/>
    <property type="project" value="TreeGrafter"/>
</dbReference>
<evidence type="ECO:0000256" key="12">
    <source>
        <dbReference type="RuleBase" id="RU000512"/>
    </source>
</evidence>
<protein>
    <recommendedName>
        <fullName evidence="9">Orotidine 5'-phosphate decarboxylase</fullName>
        <ecNumber evidence="9">4.1.1.23</ecNumber>
    </recommendedName>
    <alternativeName>
        <fullName evidence="9">OMP decarboxylase</fullName>
        <shortName evidence="9">OMPDCase</shortName>
        <shortName evidence="9">OMPdecase</shortName>
    </alternativeName>
</protein>
<dbReference type="InterPro" id="IPR013785">
    <property type="entry name" value="Aldolase_TIM"/>
</dbReference>
<evidence type="ECO:0000256" key="11">
    <source>
        <dbReference type="PIRSR" id="PIRSR614732-2"/>
    </source>
</evidence>
<dbReference type="PANTHER" id="PTHR32119:SF2">
    <property type="entry name" value="OROTIDINE 5'-PHOSPHATE DECARBOXYLASE"/>
    <property type="match status" value="1"/>
</dbReference>
<evidence type="ECO:0000256" key="8">
    <source>
        <dbReference type="ARBA" id="ARBA00061012"/>
    </source>
</evidence>
<feature type="domain" description="Orotidine 5'-phosphate decarboxylase" evidence="13">
    <location>
        <begin position="3"/>
        <end position="224"/>
    </location>
</feature>
<feature type="binding site" evidence="9 11">
    <location>
        <position position="209"/>
    </location>
    <ligand>
        <name>substrate</name>
    </ligand>
</feature>
<evidence type="ECO:0000256" key="5">
    <source>
        <dbReference type="ARBA" id="ARBA00022975"/>
    </source>
</evidence>
<keyword evidence="17" id="KW-1185">Reference proteome</keyword>
<dbReference type="GO" id="GO:0006207">
    <property type="term" value="P:'de novo' pyrimidine nucleobase biosynthetic process"/>
    <property type="evidence" value="ECO:0007669"/>
    <property type="project" value="InterPro"/>
</dbReference>
<feature type="active site" description="For OMPdecase activity" evidence="10">
    <location>
        <position position="58"/>
    </location>
</feature>
<dbReference type="STRING" id="87541.AWM71_05435"/>
<dbReference type="InterPro" id="IPR047596">
    <property type="entry name" value="OMPdecase_bac"/>
</dbReference>
<feature type="binding site" evidence="9 11">
    <location>
        <position position="31"/>
    </location>
    <ligand>
        <name>substrate</name>
    </ligand>
</feature>
<dbReference type="CDD" id="cd04725">
    <property type="entry name" value="OMP_decarboxylase_like"/>
    <property type="match status" value="1"/>
</dbReference>
<dbReference type="NCBIfam" id="NF001273">
    <property type="entry name" value="PRK00230.1"/>
    <property type="match status" value="1"/>
</dbReference>
<comment type="subunit">
    <text evidence="3 9">Homodimer.</text>
</comment>
<dbReference type="Gene3D" id="3.20.20.70">
    <property type="entry name" value="Aldolase class I"/>
    <property type="match status" value="1"/>
</dbReference>
<dbReference type="PROSITE" id="PS00156">
    <property type="entry name" value="OMPDECASE"/>
    <property type="match status" value="1"/>
</dbReference>
<name>A0A109RCM2_9LACT</name>
<feature type="binding site" evidence="9 11">
    <location>
        <position position="9"/>
    </location>
    <ligand>
        <name>substrate</name>
    </ligand>
</feature>
<dbReference type="SUPFAM" id="SSF51366">
    <property type="entry name" value="Ribulose-phoshate binding barrel"/>
    <property type="match status" value="1"/>
</dbReference>
<dbReference type="HAMAP" id="MF_01200_B">
    <property type="entry name" value="OMPdecase_type1_B"/>
    <property type="match status" value="1"/>
</dbReference>
<reference evidence="15 17" key="2">
    <citation type="submission" date="2017-12" db="EMBL/GenBank/DDBJ databases">
        <title>Phylogenetic diversity of female urinary microbiome.</title>
        <authorList>
            <person name="Thomas-White K."/>
            <person name="Wolfe A.J."/>
        </authorList>
    </citation>
    <scope>NUCLEOTIDE SEQUENCE [LARGE SCALE GENOMIC DNA]</scope>
    <source>
        <strain evidence="15 17">UMB0844</strain>
    </source>
</reference>
<feature type="binding site" evidence="9 11">
    <location>
        <position position="208"/>
    </location>
    <ligand>
        <name>substrate</name>
    </ligand>
</feature>
<evidence type="ECO:0000256" key="6">
    <source>
        <dbReference type="ARBA" id="ARBA00023239"/>
    </source>
</evidence>
<comment type="function">
    <text evidence="1 9">Catalyzes the decarboxylation of orotidine 5'-monophosphate (OMP) to uridine 5'-monophosphate (UMP).</text>
</comment>
<comment type="caution">
    <text evidence="15">The sequence shown here is derived from an EMBL/GenBank/DDBJ whole genome shotgun (WGS) entry which is preliminary data.</text>
</comment>
<feature type="active site" description="For OMPdecase activity" evidence="10">
    <location>
        <position position="60"/>
    </location>
</feature>
<dbReference type="PANTHER" id="PTHR32119">
    <property type="entry name" value="OROTIDINE 5'-PHOSPHATE DECARBOXYLASE"/>
    <property type="match status" value="1"/>
</dbReference>
<keyword evidence="6 9" id="KW-0456">Lyase</keyword>
<accession>A0A109RCM2</accession>
<evidence type="ECO:0000256" key="1">
    <source>
        <dbReference type="ARBA" id="ARBA00002356"/>
    </source>
</evidence>
<dbReference type="FunFam" id="3.20.20.70:FF:000015">
    <property type="entry name" value="Orotidine 5'-phosphate decarboxylase"/>
    <property type="match status" value="1"/>
</dbReference>
<dbReference type="Proteomes" id="UP000070422">
    <property type="component" value="Unassembled WGS sequence"/>
</dbReference>
<evidence type="ECO:0000313" key="15">
    <source>
        <dbReference type="EMBL" id="PKY91746.1"/>
    </source>
</evidence>
<sequence length="233" mass="25529">MKTLFVALDFKTEQETFAFLDKFEGQSIGVKVGMSQFYMSGPKIIEEMCRRGHEVFLDLKCHDIPNTVYLACLQLSQLPVKLLTVHTLGGKEMMQAAVKGVEEGPYQPQILGITQLTSTNQTQLNQDLGISGDLQSSVIHLAQLAEESGLAGVVSSVQEVSQIKAATSERFLSLTPGIRMQTNATNDQKRVATPEQARLAGADFIVVGRPITQSSDPVAAYQEFIHQWKGSNN</sequence>
<evidence type="ECO:0000256" key="7">
    <source>
        <dbReference type="ARBA" id="ARBA00049157"/>
    </source>
</evidence>
<dbReference type="EC" id="4.1.1.23" evidence="9"/>
<dbReference type="EMBL" id="LSCQ01000095">
    <property type="protein sequence ID" value="KXB33557.1"/>
    <property type="molecule type" value="Genomic_DNA"/>
</dbReference>
<dbReference type="OrthoDB" id="9806203at2"/>
<comment type="similarity">
    <text evidence="8 9">Belongs to the OMP decarboxylase family. Type 1 subfamily.</text>
</comment>
<evidence type="ECO:0000313" key="14">
    <source>
        <dbReference type="EMBL" id="KXB33557.1"/>
    </source>
</evidence>
<evidence type="ECO:0000256" key="9">
    <source>
        <dbReference type="HAMAP-Rule" id="MF_01200"/>
    </source>
</evidence>
<dbReference type="PATRIC" id="fig|87541.4.peg.1644"/>
<dbReference type="GO" id="GO:0044205">
    <property type="term" value="P:'de novo' UMP biosynthetic process"/>
    <property type="evidence" value="ECO:0007669"/>
    <property type="project" value="UniProtKB-UniRule"/>
</dbReference>
<dbReference type="KEGG" id="acg:AWM71_05435"/>
<feature type="active site" description="For OMPdecase activity" evidence="10">
    <location>
        <position position="63"/>
    </location>
</feature>
<dbReference type="RefSeq" id="WP_060776999.1">
    <property type="nucleotide sequence ID" value="NZ_CP014159.1"/>
</dbReference>
<feature type="active site" description="Proton donor" evidence="9">
    <location>
        <position position="60"/>
    </location>
</feature>
<dbReference type="EMBL" id="PKGZ01000002">
    <property type="protein sequence ID" value="PKY91746.1"/>
    <property type="molecule type" value="Genomic_DNA"/>
</dbReference>
<evidence type="ECO:0000313" key="16">
    <source>
        <dbReference type="Proteomes" id="UP000070422"/>
    </source>
</evidence>
<keyword evidence="4 9" id="KW-0210">Decarboxylase</keyword>
<evidence type="ECO:0000256" key="3">
    <source>
        <dbReference type="ARBA" id="ARBA00011738"/>
    </source>
</evidence>
<dbReference type="InterPro" id="IPR018089">
    <property type="entry name" value="OMPdecase_AS"/>
</dbReference>
<reference evidence="14 16" key="1">
    <citation type="submission" date="2016-01" db="EMBL/GenBank/DDBJ databases">
        <authorList>
            <person name="Oliw E.H."/>
        </authorList>
    </citation>
    <scope>NUCLEOTIDE SEQUENCE [LARGE SCALE GENOMIC DNA]</scope>
    <source>
        <strain evidence="14 16">KA00635</strain>
    </source>
</reference>
<evidence type="ECO:0000256" key="2">
    <source>
        <dbReference type="ARBA" id="ARBA00004861"/>
    </source>
</evidence>
<dbReference type="UniPathway" id="UPA00070">
    <property type="reaction ID" value="UER00120"/>
</dbReference>
<comment type="catalytic activity">
    <reaction evidence="7 9 12">
        <text>orotidine 5'-phosphate + H(+) = UMP + CO2</text>
        <dbReference type="Rhea" id="RHEA:11596"/>
        <dbReference type="ChEBI" id="CHEBI:15378"/>
        <dbReference type="ChEBI" id="CHEBI:16526"/>
        <dbReference type="ChEBI" id="CHEBI:57538"/>
        <dbReference type="ChEBI" id="CHEBI:57865"/>
        <dbReference type="EC" id="4.1.1.23"/>
    </reaction>
</comment>
<dbReference type="Proteomes" id="UP000234775">
    <property type="component" value="Unassembled WGS sequence"/>
</dbReference>
<keyword evidence="5 9" id="KW-0665">Pyrimidine biosynthesis</keyword>
<dbReference type="GO" id="GO:0004590">
    <property type="term" value="F:orotidine-5'-phosphate decarboxylase activity"/>
    <property type="evidence" value="ECO:0007669"/>
    <property type="project" value="UniProtKB-UniRule"/>
</dbReference>
<proteinExistence type="inferred from homology"/>
<dbReference type="InterPro" id="IPR011060">
    <property type="entry name" value="RibuloseP-bd_barrel"/>
</dbReference>
<gene>
    <name evidence="9" type="primary">pyrF</name>
    <name evidence="15" type="ORF">CYJ27_03490</name>
    <name evidence="14" type="ORF">HMPREF3187_01667</name>
</gene>
<dbReference type="SMART" id="SM00934">
    <property type="entry name" value="OMPdecase"/>
    <property type="match status" value="1"/>
</dbReference>
<feature type="binding site" evidence="9 11">
    <location>
        <position position="179"/>
    </location>
    <ligand>
        <name>substrate</name>
    </ligand>
</feature>
<feature type="binding site" evidence="9 11">
    <location>
        <position position="117"/>
    </location>
    <ligand>
        <name>substrate</name>
    </ligand>
</feature>
<dbReference type="Pfam" id="PF00215">
    <property type="entry name" value="OMPdecase"/>
    <property type="match status" value="1"/>
</dbReference>
<evidence type="ECO:0000256" key="10">
    <source>
        <dbReference type="PIRSR" id="PIRSR614732-1"/>
    </source>
</evidence>
<dbReference type="InterPro" id="IPR001754">
    <property type="entry name" value="OMPdeCOase_dom"/>
</dbReference>
<feature type="binding site" evidence="9">
    <location>
        <begin position="58"/>
        <end position="67"/>
    </location>
    <ligand>
        <name>substrate</name>
    </ligand>
</feature>